<organism evidence="2 3">
    <name type="scientific">Rhodococcoides kyotonense</name>
    <dbReference type="NCBI Taxonomy" id="398843"/>
    <lineage>
        <taxon>Bacteria</taxon>
        <taxon>Bacillati</taxon>
        <taxon>Actinomycetota</taxon>
        <taxon>Actinomycetes</taxon>
        <taxon>Mycobacteriales</taxon>
        <taxon>Nocardiaceae</taxon>
        <taxon>Rhodococcoides</taxon>
    </lineage>
</organism>
<dbReference type="RefSeq" id="WP_245865959.1">
    <property type="nucleotide sequence ID" value="NZ_FZOW01000013.1"/>
</dbReference>
<dbReference type="AlphaFoldDB" id="A0A239LID9"/>
<protein>
    <submittedName>
        <fullName evidence="2">Pimeloyl-ACP methyl ester carboxylesterase</fullName>
    </submittedName>
</protein>
<keyword evidence="3" id="KW-1185">Reference proteome</keyword>
<dbReference type="InterPro" id="IPR000073">
    <property type="entry name" value="AB_hydrolase_1"/>
</dbReference>
<proteinExistence type="predicted"/>
<dbReference type="SUPFAM" id="SSF53474">
    <property type="entry name" value="alpha/beta-Hydrolases"/>
    <property type="match status" value="1"/>
</dbReference>
<dbReference type="InterPro" id="IPR050266">
    <property type="entry name" value="AB_hydrolase_sf"/>
</dbReference>
<evidence type="ECO:0000313" key="2">
    <source>
        <dbReference type="EMBL" id="SNT29603.1"/>
    </source>
</evidence>
<dbReference type="EMBL" id="FZOW01000013">
    <property type="protein sequence ID" value="SNT29603.1"/>
    <property type="molecule type" value="Genomic_DNA"/>
</dbReference>
<reference evidence="3" key="1">
    <citation type="submission" date="2017-06" db="EMBL/GenBank/DDBJ databases">
        <authorList>
            <person name="Varghese N."/>
            <person name="Submissions S."/>
        </authorList>
    </citation>
    <scope>NUCLEOTIDE SEQUENCE [LARGE SCALE GENOMIC DNA]</scope>
    <source>
        <strain evidence="3">JCM 23211</strain>
    </source>
</reference>
<dbReference type="Gene3D" id="3.40.50.1820">
    <property type="entry name" value="alpha/beta hydrolase"/>
    <property type="match status" value="1"/>
</dbReference>
<sequence length="242" mass="25862">MTPTVVLLHGVGLDHRMWEPVTEILGDGYDVVTPDLLGHGDEAPAPEGTTLDDLVDAVLGRIPDGAHVVGFSLGALVAQRIALRFPDRVASLTSVASVCRRTESERASVLARYEVAKSDYRASIDASVARWYDGSDLPRKWVDWTRETLEGNDVDSFLNCYRVFATGDAEVGPHLGDIAVPALAVTGAADPGSTPEMTSRLEAAVPGCRAVIVDGARHMLPVERPTELATVIVEFIGGLIHV</sequence>
<evidence type="ECO:0000313" key="3">
    <source>
        <dbReference type="Proteomes" id="UP000198327"/>
    </source>
</evidence>
<dbReference type="GO" id="GO:0003824">
    <property type="term" value="F:catalytic activity"/>
    <property type="evidence" value="ECO:0007669"/>
    <property type="project" value="UniProtKB-ARBA"/>
</dbReference>
<name>A0A239LID9_9NOCA</name>
<evidence type="ECO:0000259" key="1">
    <source>
        <dbReference type="Pfam" id="PF12697"/>
    </source>
</evidence>
<dbReference type="Proteomes" id="UP000198327">
    <property type="component" value="Unassembled WGS sequence"/>
</dbReference>
<dbReference type="PANTHER" id="PTHR43798">
    <property type="entry name" value="MONOACYLGLYCEROL LIPASE"/>
    <property type="match status" value="1"/>
</dbReference>
<dbReference type="Pfam" id="PF12697">
    <property type="entry name" value="Abhydrolase_6"/>
    <property type="match status" value="1"/>
</dbReference>
<accession>A0A239LID9</accession>
<gene>
    <name evidence="2" type="ORF">SAMN05421642_11346</name>
</gene>
<feature type="domain" description="AB hydrolase-1" evidence="1">
    <location>
        <begin position="5"/>
        <end position="229"/>
    </location>
</feature>
<dbReference type="InterPro" id="IPR029058">
    <property type="entry name" value="AB_hydrolase_fold"/>
</dbReference>